<name>A0A2R4CCV1_9BURK</name>
<dbReference type="OrthoDB" id="8553452at2"/>
<evidence type="ECO:0000256" key="1">
    <source>
        <dbReference type="ARBA" id="ARBA00022737"/>
    </source>
</evidence>
<dbReference type="InterPro" id="IPR006530">
    <property type="entry name" value="YD"/>
</dbReference>
<dbReference type="EMBL" id="CP028324">
    <property type="protein sequence ID" value="AVR97439.1"/>
    <property type="molecule type" value="Genomic_DNA"/>
</dbReference>
<dbReference type="NCBIfam" id="TIGR01643">
    <property type="entry name" value="YD_repeat_2x"/>
    <property type="match status" value="3"/>
</dbReference>
<dbReference type="InterPro" id="IPR031325">
    <property type="entry name" value="RHS_repeat"/>
</dbReference>
<dbReference type="InterPro" id="IPR056823">
    <property type="entry name" value="TEN-like_YD-shell"/>
</dbReference>
<dbReference type="Pfam" id="PF25023">
    <property type="entry name" value="TEN_YD-shell"/>
    <property type="match status" value="1"/>
</dbReference>
<feature type="domain" description="Teneurin-like YD-shell" evidence="2">
    <location>
        <begin position="18"/>
        <end position="175"/>
    </location>
</feature>
<keyword evidence="4" id="KW-1185">Reference proteome</keyword>
<keyword evidence="1" id="KW-0677">Repeat</keyword>
<protein>
    <recommendedName>
        <fullName evidence="2">Teneurin-like YD-shell domain-containing protein</fullName>
    </recommendedName>
</protein>
<dbReference type="Gene3D" id="2.180.10.10">
    <property type="entry name" value="RHS repeat-associated core"/>
    <property type="match status" value="1"/>
</dbReference>
<dbReference type="Proteomes" id="UP000240505">
    <property type="component" value="Chromosome"/>
</dbReference>
<dbReference type="InterPro" id="IPR050708">
    <property type="entry name" value="T6SS_VgrG/RHS"/>
</dbReference>
<dbReference type="KEGG" id="masz:C9I28_18675"/>
<gene>
    <name evidence="3" type="ORF">C9I28_18675</name>
</gene>
<dbReference type="AlphaFoldDB" id="A0A2R4CCV1"/>
<dbReference type="Pfam" id="PF05593">
    <property type="entry name" value="RHS_repeat"/>
    <property type="match status" value="1"/>
</dbReference>
<reference evidence="3 4" key="1">
    <citation type="submission" date="2018-03" db="EMBL/GenBank/DDBJ databases">
        <title>Massilia armeniaca sp. nov., isolated from desert soil.</title>
        <authorList>
            <person name="Huang H."/>
            <person name="Ren M."/>
        </authorList>
    </citation>
    <scope>NUCLEOTIDE SEQUENCE [LARGE SCALE GENOMIC DNA]</scope>
    <source>
        <strain evidence="3 4">ZMN-3</strain>
    </source>
</reference>
<dbReference type="PANTHER" id="PTHR32305:SF15">
    <property type="entry name" value="PROTEIN RHSA-RELATED"/>
    <property type="match status" value="1"/>
</dbReference>
<accession>A0A2R4CCV1</accession>
<evidence type="ECO:0000313" key="4">
    <source>
        <dbReference type="Proteomes" id="UP000240505"/>
    </source>
</evidence>
<sequence length="303" mass="33838">MSAHHVLVHSGCPPYCWVHTASYEYDRLGRLVAHIDPAGHRTAYELDRDGKPLKRIDARGGVLEYRYDTARRIAQLINENGDVHRFVYDELDRLAEETSFDARLTRYRYDGSGLLVGKEELGCTPRTEYTPIATTYVRDGLGQLVEKEISRVTGIAQAQQLRLRFAYDALGRMIQAINADATVTMAYDALGQLVSEQTEASGSTSLLRHACDELGNRVQTILPDGRVLNNLYYGSGHLHQINLDGELITDIERDRAHRMISRTQGAGQPVPIRPGGAAAVADCRCADGRRRGDARHRAQIRVR</sequence>
<organism evidence="3 4">
    <name type="scientific">Pseudoduganella armeniaca</name>
    <dbReference type="NCBI Taxonomy" id="2072590"/>
    <lineage>
        <taxon>Bacteria</taxon>
        <taxon>Pseudomonadati</taxon>
        <taxon>Pseudomonadota</taxon>
        <taxon>Betaproteobacteria</taxon>
        <taxon>Burkholderiales</taxon>
        <taxon>Oxalobacteraceae</taxon>
        <taxon>Telluria group</taxon>
        <taxon>Pseudoduganella</taxon>
    </lineage>
</organism>
<evidence type="ECO:0000259" key="2">
    <source>
        <dbReference type="Pfam" id="PF25023"/>
    </source>
</evidence>
<evidence type="ECO:0000313" key="3">
    <source>
        <dbReference type="EMBL" id="AVR97439.1"/>
    </source>
</evidence>
<proteinExistence type="predicted"/>
<dbReference type="PANTHER" id="PTHR32305">
    <property type="match status" value="1"/>
</dbReference>